<feature type="region of interest" description="Disordered" evidence="1">
    <location>
        <begin position="116"/>
        <end position="138"/>
    </location>
</feature>
<reference evidence="3 4" key="1">
    <citation type="submission" date="2018-11" db="EMBL/GenBank/DDBJ databases">
        <authorList>
            <person name="Lopez-Roques C."/>
            <person name="Donnadieu C."/>
            <person name="Bouchez O."/>
            <person name="Klopp C."/>
            <person name="Cabau C."/>
            <person name="Zahm M."/>
        </authorList>
    </citation>
    <scope>NUCLEOTIDE SEQUENCE [LARGE SCALE GENOMIC DNA]</scope>
    <source>
        <strain evidence="3">RS831</strain>
        <tissue evidence="3">Whole body</tissue>
    </source>
</reference>
<dbReference type="OrthoDB" id="6157464at2759"/>
<evidence type="ECO:0000256" key="1">
    <source>
        <dbReference type="SAM" id="MobiDB-lite"/>
    </source>
</evidence>
<dbReference type="Pfam" id="PF02205">
    <property type="entry name" value="WH2"/>
    <property type="match status" value="1"/>
</dbReference>
<dbReference type="SMART" id="SM00246">
    <property type="entry name" value="WH2"/>
    <property type="match status" value="1"/>
</dbReference>
<protein>
    <recommendedName>
        <fullName evidence="2">WH2 domain-containing protein</fullName>
    </recommendedName>
</protein>
<feature type="region of interest" description="Disordered" evidence="1">
    <location>
        <begin position="58"/>
        <end position="87"/>
    </location>
</feature>
<dbReference type="PROSITE" id="PS51082">
    <property type="entry name" value="WH2"/>
    <property type="match status" value="1"/>
</dbReference>
<dbReference type="InterPro" id="IPR003124">
    <property type="entry name" value="WH2_dom"/>
</dbReference>
<dbReference type="AlphaFoldDB" id="A0A437CW08"/>
<feature type="region of interest" description="Disordered" evidence="1">
    <location>
        <begin position="1"/>
        <end position="45"/>
    </location>
</feature>
<gene>
    <name evidence="3" type="ORF">OJAV_G00111810</name>
</gene>
<keyword evidence="4" id="KW-1185">Reference proteome</keyword>
<accession>A0A437CW08</accession>
<feature type="compositionally biased region" description="Pro residues" evidence="1">
    <location>
        <begin position="1"/>
        <end position="29"/>
    </location>
</feature>
<evidence type="ECO:0000313" key="3">
    <source>
        <dbReference type="EMBL" id="RVE66884.1"/>
    </source>
</evidence>
<dbReference type="GO" id="GO:0003779">
    <property type="term" value="F:actin binding"/>
    <property type="evidence" value="ECO:0007669"/>
    <property type="project" value="InterPro"/>
</dbReference>
<evidence type="ECO:0000313" key="4">
    <source>
        <dbReference type="Proteomes" id="UP000283210"/>
    </source>
</evidence>
<reference evidence="3 4" key="2">
    <citation type="submission" date="2019-01" db="EMBL/GenBank/DDBJ databases">
        <title>A chromosome length genome reference of the Java medaka (oryzias javanicus).</title>
        <authorList>
            <person name="Herpin A."/>
            <person name="Takehana Y."/>
            <person name="Naruse K."/>
            <person name="Ansai S."/>
            <person name="Kawaguchi M."/>
        </authorList>
    </citation>
    <scope>NUCLEOTIDE SEQUENCE [LARGE SCALE GENOMIC DNA]</scope>
    <source>
        <strain evidence="3">RS831</strain>
        <tissue evidence="3">Whole body</tissue>
    </source>
</reference>
<sequence>MPMPPPPPPPPPSGPPPPPPPSAAPPQWPSDPVRLQSGEEGGGRSALLADIQRGAKLRKVSQVNDRSAPIVDKPKVPAADTSGGKGSMGPSLGWLFAAGFPTLRPIAHRDLAGKISVSRSNSSSTLRPLWNPPISRPH</sequence>
<evidence type="ECO:0000259" key="2">
    <source>
        <dbReference type="PROSITE" id="PS51082"/>
    </source>
</evidence>
<dbReference type="EMBL" id="CM012447">
    <property type="protein sequence ID" value="RVE66884.1"/>
    <property type="molecule type" value="Genomic_DNA"/>
</dbReference>
<feature type="domain" description="WH2" evidence="2">
    <location>
        <begin position="43"/>
        <end position="60"/>
    </location>
</feature>
<organism evidence="3 4">
    <name type="scientific">Oryzias javanicus</name>
    <name type="common">Javanese ricefish</name>
    <name type="synonym">Aplocheilus javanicus</name>
    <dbReference type="NCBI Taxonomy" id="123683"/>
    <lineage>
        <taxon>Eukaryota</taxon>
        <taxon>Metazoa</taxon>
        <taxon>Chordata</taxon>
        <taxon>Craniata</taxon>
        <taxon>Vertebrata</taxon>
        <taxon>Euteleostomi</taxon>
        <taxon>Actinopterygii</taxon>
        <taxon>Neopterygii</taxon>
        <taxon>Teleostei</taxon>
        <taxon>Neoteleostei</taxon>
        <taxon>Acanthomorphata</taxon>
        <taxon>Ovalentaria</taxon>
        <taxon>Atherinomorphae</taxon>
        <taxon>Beloniformes</taxon>
        <taxon>Adrianichthyidae</taxon>
        <taxon>Oryziinae</taxon>
        <taxon>Oryzias</taxon>
    </lineage>
</organism>
<dbReference type="Proteomes" id="UP000283210">
    <property type="component" value="Chromosome 11"/>
</dbReference>
<name>A0A437CW08_ORYJA</name>
<proteinExistence type="predicted"/>